<feature type="compositionally biased region" description="Basic and acidic residues" evidence="5">
    <location>
        <begin position="7"/>
        <end position="16"/>
    </location>
</feature>
<evidence type="ECO:0000259" key="6">
    <source>
        <dbReference type="PROSITE" id="PS50977"/>
    </source>
</evidence>
<dbReference type="PROSITE" id="PS50977">
    <property type="entry name" value="HTH_TETR_2"/>
    <property type="match status" value="1"/>
</dbReference>
<evidence type="ECO:0000313" key="8">
    <source>
        <dbReference type="Proteomes" id="UP000249185"/>
    </source>
</evidence>
<dbReference type="PANTHER" id="PTHR30055">
    <property type="entry name" value="HTH-TYPE TRANSCRIPTIONAL REGULATOR RUTR"/>
    <property type="match status" value="1"/>
</dbReference>
<keyword evidence="1" id="KW-0805">Transcription regulation</keyword>
<protein>
    <recommendedName>
        <fullName evidence="6">HTH tetR-type domain-containing protein</fullName>
    </recommendedName>
</protein>
<evidence type="ECO:0000313" key="7">
    <source>
        <dbReference type="EMBL" id="PZQ46045.1"/>
    </source>
</evidence>
<dbReference type="Gene3D" id="1.10.357.10">
    <property type="entry name" value="Tetracycline Repressor, domain 2"/>
    <property type="match status" value="1"/>
</dbReference>
<feature type="compositionally biased region" description="Basic and acidic residues" evidence="5">
    <location>
        <begin position="33"/>
        <end position="46"/>
    </location>
</feature>
<keyword evidence="2 4" id="KW-0238">DNA-binding</keyword>
<evidence type="ECO:0000256" key="4">
    <source>
        <dbReference type="PROSITE-ProRule" id="PRU00335"/>
    </source>
</evidence>
<dbReference type="GO" id="GO:0000976">
    <property type="term" value="F:transcription cis-regulatory region binding"/>
    <property type="evidence" value="ECO:0007669"/>
    <property type="project" value="TreeGrafter"/>
</dbReference>
<dbReference type="PRINTS" id="PR00455">
    <property type="entry name" value="HTHTETR"/>
</dbReference>
<feature type="DNA-binding region" description="H-T-H motif" evidence="4">
    <location>
        <begin position="69"/>
        <end position="88"/>
    </location>
</feature>
<dbReference type="EMBL" id="QFPW01000032">
    <property type="protein sequence ID" value="PZQ46045.1"/>
    <property type="molecule type" value="Genomic_DNA"/>
</dbReference>
<feature type="region of interest" description="Disordered" evidence="5">
    <location>
        <begin position="1"/>
        <end position="46"/>
    </location>
</feature>
<organism evidence="7 8">
    <name type="scientific">Rhodovulum sulfidophilum</name>
    <name type="common">Rhodobacter sulfidophilus</name>
    <dbReference type="NCBI Taxonomy" id="35806"/>
    <lineage>
        <taxon>Bacteria</taxon>
        <taxon>Pseudomonadati</taxon>
        <taxon>Pseudomonadota</taxon>
        <taxon>Alphaproteobacteria</taxon>
        <taxon>Rhodobacterales</taxon>
        <taxon>Paracoccaceae</taxon>
        <taxon>Rhodovulum</taxon>
    </lineage>
</organism>
<evidence type="ECO:0000256" key="5">
    <source>
        <dbReference type="SAM" id="MobiDB-lite"/>
    </source>
</evidence>
<dbReference type="GO" id="GO:0003700">
    <property type="term" value="F:DNA-binding transcription factor activity"/>
    <property type="evidence" value="ECO:0007669"/>
    <property type="project" value="TreeGrafter"/>
</dbReference>
<proteinExistence type="predicted"/>
<sequence length="232" mass="25711">MEGGPMAEKRPGDTKADGSAGGVLARARAKVPLSREPRTLREEQQRATRQKLIAATFSAFSEKGFHDTTIADIVKAAGTSRATFYLHFASKSEALAAAWAEMEQPSMIAHWRRLDGFGPWTAADILGWVSDMVGAWEATRAFSIASNQAVSTDAEMSRRWFGGIADFLGHVPNVILRLGRDTRDPDLRFLLLCAQMERSTFMFLTGNFPGNREQFVATLAEFWRDALVDDEH</sequence>
<keyword evidence="3" id="KW-0804">Transcription</keyword>
<dbReference type="Pfam" id="PF00440">
    <property type="entry name" value="TetR_N"/>
    <property type="match status" value="1"/>
</dbReference>
<feature type="domain" description="HTH tetR-type" evidence="6">
    <location>
        <begin position="46"/>
        <end position="106"/>
    </location>
</feature>
<evidence type="ECO:0000256" key="1">
    <source>
        <dbReference type="ARBA" id="ARBA00023015"/>
    </source>
</evidence>
<evidence type="ECO:0000256" key="2">
    <source>
        <dbReference type="ARBA" id="ARBA00023125"/>
    </source>
</evidence>
<name>A0A2W5N5L8_RHOSU</name>
<comment type="caution">
    <text evidence="7">The sequence shown here is derived from an EMBL/GenBank/DDBJ whole genome shotgun (WGS) entry which is preliminary data.</text>
</comment>
<dbReference type="InterPro" id="IPR009057">
    <property type="entry name" value="Homeodomain-like_sf"/>
</dbReference>
<dbReference type="Proteomes" id="UP000249185">
    <property type="component" value="Unassembled WGS sequence"/>
</dbReference>
<dbReference type="SUPFAM" id="SSF46689">
    <property type="entry name" value="Homeodomain-like"/>
    <property type="match status" value="1"/>
</dbReference>
<dbReference type="PANTHER" id="PTHR30055:SF234">
    <property type="entry name" value="HTH-TYPE TRANSCRIPTIONAL REGULATOR BETI"/>
    <property type="match status" value="1"/>
</dbReference>
<dbReference type="InterPro" id="IPR001647">
    <property type="entry name" value="HTH_TetR"/>
</dbReference>
<gene>
    <name evidence="7" type="ORF">DI556_21445</name>
</gene>
<evidence type="ECO:0000256" key="3">
    <source>
        <dbReference type="ARBA" id="ARBA00023163"/>
    </source>
</evidence>
<accession>A0A2W5N5L8</accession>
<dbReference type="InterPro" id="IPR050109">
    <property type="entry name" value="HTH-type_TetR-like_transc_reg"/>
</dbReference>
<dbReference type="Gene3D" id="1.10.10.60">
    <property type="entry name" value="Homeodomain-like"/>
    <property type="match status" value="1"/>
</dbReference>
<reference evidence="7 8" key="1">
    <citation type="submission" date="2017-08" db="EMBL/GenBank/DDBJ databases">
        <title>Infants hospitalized years apart are colonized by the same room-sourced microbial strains.</title>
        <authorList>
            <person name="Brooks B."/>
            <person name="Olm M.R."/>
            <person name="Firek B.A."/>
            <person name="Baker R."/>
            <person name="Thomas B.C."/>
            <person name="Morowitz M.J."/>
            <person name="Banfield J.F."/>
        </authorList>
    </citation>
    <scope>NUCLEOTIDE SEQUENCE [LARGE SCALE GENOMIC DNA]</scope>
    <source>
        <strain evidence="7">S2_005_002_R2_34</strain>
    </source>
</reference>
<dbReference type="AlphaFoldDB" id="A0A2W5N5L8"/>
<dbReference type="SUPFAM" id="SSF48498">
    <property type="entry name" value="Tetracyclin repressor-like, C-terminal domain"/>
    <property type="match status" value="1"/>
</dbReference>
<dbReference type="InterPro" id="IPR036271">
    <property type="entry name" value="Tet_transcr_reg_TetR-rel_C_sf"/>
</dbReference>